<comment type="caution">
    <text evidence="2">The sequence shown here is derived from an EMBL/GenBank/DDBJ whole genome shotgun (WGS) entry which is preliminary data.</text>
</comment>
<name>A0ABV0TF07_9TELE</name>
<accession>A0ABV0TF07</accession>
<feature type="region of interest" description="Disordered" evidence="1">
    <location>
        <begin position="1"/>
        <end position="34"/>
    </location>
</feature>
<evidence type="ECO:0000256" key="1">
    <source>
        <dbReference type="SAM" id="MobiDB-lite"/>
    </source>
</evidence>
<evidence type="ECO:0000313" key="3">
    <source>
        <dbReference type="Proteomes" id="UP001482620"/>
    </source>
</evidence>
<proteinExistence type="predicted"/>
<gene>
    <name evidence="2" type="ORF">ILYODFUR_034829</name>
</gene>
<protein>
    <submittedName>
        <fullName evidence="2">Uncharacterized protein</fullName>
    </submittedName>
</protein>
<feature type="compositionally biased region" description="Polar residues" evidence="1">
    <location>
        <begin position="121"/>
        <end position="134"/>
    </location>
</feature>
<organism evidence="2 3">
    <name type="scientific">Ilyodon furcidens</name>
    <name type="common">goldbreast splitfin</name>
    <dbReference type="NCBI Taxonomy" id="33524"/>
    <lineage>
        <taxon>Eukaryota</taxon>
        <taxon>Metazoa</taxon>
        <taxon>Chordata</taxon>
        <taxon>Craniata</taxon>
        <taxon>Vertebrata</taxon>
        <taxon>Euteleostomi</taxon>
        <taxon>Actinopterygii</taxon>
        <taxon>Neopterygii</taxon>
        <taxon>Teleostei</taxon>
        <taxon>Neoteleostei</taxon>
        <taxon>Acanthomorphata</taxon>
        <taxon>Ovalentaria</taxon>
        <taxon>Atherinomorphae</taxon>
        <taxon>Cyprinodontiformes</taxon>
        <taxon>Goodeidae</taxon>
        <taxon>Ilyodon</taxon>
    </lineage>
</organism>
<dbReference type="Proteomes" id="UP001482620">
    <property type="component" value="Unassembled WGS sequence"/>
</dbReference>
<feature type="compositionally biased region" description="Acidic residues" evidence="1">
    <location>
        <begin position="80"/>
        <end position="98"/>
    </location>
</feature>
<reference evidence="2 3" key="1">
    <citation type="submission" date="2021-06" db="EMBL/GenBank/DDBJ databases">
        <authorList>
            <person name="Palmer J.M."/>
        </authorList>
    </citation>
    <scope>NUCLEOTIDE SEQUENCE [LARGE SCALE GENOMIC DNA]</scope>
    <source>
        <strain evidence="3">if_2019</strain>
        <tissue evidence="2">Muscle</tissue>
    </source>
</reference>
<dbReference type="EMBL" id="JAHRIQ010029579">
    <property type="protein sequence ID" value="MEQ2230990.1"/>
    <property type="molecule type" value="Genomic_DNA"/>
</dbReference>
<feature type="region of interest" description="Disordered" evidence="1">
    <location>
        <begin position="73"/>
        <end position="140"/>
    </location>
</feature>
<keyword evidence="3" id="KW-1185">Reference proteome</keyword>
<sequence>MESRLTSEVKVSGGRAVMERNKPPGFPGTGEAGHRKLYRGYKGAADNRTPNSVCAEAMSLRYTAEDAVELIFSDVQQDNSDSEEEAEDVSEEEDGEEYNPEHDESSSEEEENPEAERETFLSKNGKITWSSASYDQHKTS</sequence>
<evidence type="ECO:0000313" key="2">
    <source>
        <dbReference type="EMBL" id="MEQ2230990.1"/>
    </source>
</evidence>